<keyword evidence="4" id="KW-0547">Nucleotide-binding</keyword>
<dbReference type="InterPro" id="IPR050385">
    <property type="entry name" value="Archaeal_FAD_synthase"/>
</dbReference>
<accession>A0A2W5FF19</accession>
<organism evidence="9 10">
    <name type="scientific">Pseudopedobacter saltans</name>
    <dbReference type="NCBI Taxonomy" id="151895"/>
    <lineage>
        <taxon>Bacteria</taxon>
        <taxon>Pseudomonadati</taxon>
        <taxon>Bacteroidota</taxon>
        <taxon>Sphingobacteriia</taxon>
        <taxon>Sphingobacteriales</taxon>
        <taxon>Sphingobacteriaceae</taxon>
        <taxon>Pseudopedobacter</taxon>
    </lineage>
</organism>
<dbReference type="PANTHER" id="PTHR43793:SF2">
    <property type="entry name" value="BIFUNCTIONAL PROTEIN HLDE"/>
    <property type="match status" value="1"/>
</dbReference>
<dbReference type="EC" id="2.7.7.70" evidence="1"/>
<dbReference type="InterPro" id="IPR004821">
    <property type="entry name" value="Cyt_trans-like"/>
</dbReference>
<keyword evidence="2 9" id="KW-0808">Transferase</keyword>
<dbReference type="GO" id="GO:0016773">
    <property type="term" value="F:phosphotransferase activity, alcohol group as acceptor"/>
    <property type="evidence" value="ECO:0007669"/>
    <property type="project" value="InterPro"/>
</dbReference>
<dbReference type="Pfam" id="PF01467">
    <property type="entry name" value="CTP_transf_like"/>
    <property type="match status" value="1"/>
</dbReference>
<proteinExistence type="predicted"/>
<protein>
    <recommendedName>
        <fullName evidence="1">D-glycero-beta-D-manno-heptose 1-phosphate adenylyltransferase</fullName>
        <ecNumber evidence="1">2.7.7.70</ecNumber>
    </recommendedName>
</protein>
<keyword evidence="5" id="KW-0067">ATP-binding</keyword>
<dbReference type="InterPro" id="IPR014729">
    <property type="entry name" value="Rossmann-like_a/b/a_fold"/>
</dbReference>
<dbReference type="NCBIfam" id="TIGR02199">
    <property type="entry name" value="rfaE_dom_II"/>
    <property type="match status" value="1"/>
</dbReference>
<keyword evidence="3 9" id="KW-0548">Nucleotidyltransferase</keyword>
<dbReference type="Gene3D" id="3.40.50.620">
    <property type="entry name" value="HUPs"/>
    <property type="match status" value="1"/>
</dbReference>
<evidence type="ECO:0000256" key="4">
    <source>
        <dbReference type="ARBA" id="ARBA00022741"/>
    </source>
</evidence>
<dbReference type="EMBL" id="QFOI01000008">
    <property type="protein sequence ID" value="PZP52267.1"/>
    <property type="molecule type" value="Genomic_DNA"/>
</dbReference>
<evidence type="ECO:0000256" key="1">
    <source>
        <dbReference type="ARBA" id="ARBA00012519"/>
    </source>
</evidence>
<dbReference type="GO" id="GO:0005524">
    <property type="term" value="F:ATP binding"/>
    <property type="evidence" value="ECO:0007669"/>
    <property type="project" value="UniProtKB-KW"/>
</dbReference>
<dbReference type="InterPro" id="IPR011914">
    <property type="entry name" value="RfaE_dom_II"/>
</dbReference>
<keyword evidence="6" id="KW-0119">Carbohydrate metabolism</keyword>
<evidence type="ECO:0000259" key="8">
    <source>
        <dbReference type="Pfam" id="PF01467"/>
    </source>
</evidence>
<name>A0A2W5FF19_9SPHI</name>
<dbReference type="AlphaFoldDB" id="A0A2W5FF19"/>
<evidence type="ECO:0000256" key="3">
    <source>
        <dbReference type="ARBA" id="ARBA00022695"/>
    </source>
</evidence>
<evidence type="ECO:0000256" key="2">
    <source>
        <dbReference type="ARBA" id="ARBA00022679"/>
    </source>
</evidence>
<comment type="catalytic activity">
    <reaction evidence="7">
        <text>D-glycero-beta-D-manno-heptose 1-phosphate + ATP + H(+) = ADP-D-glycero-beta-D-manno-heptose + diphosphate</text>
        <dbReference type="Rhea" id="RHEA:27465"/>
        <dbReference type="ChEBI" id="CHEBI:15378"/>
        <dbReference type="ChEBI" id="CHEBI:30616"/>
        <dbReference type="ChEBI" id="CHEBI:33019"/>
        <dbReference type="ChEBI" id="CHEBI:59967"/>
        <dbReference type="ChEBI" id="CHEBI:61593"/>
        <dbReference type="EC" id="2.7.7.70"/>
    </reaction>
</comment>
<feature type="domain" description="Cytidyltransferase-like" evidence="8">
    <location>
        <begin position="33"/>
        <end position="134"/>
    </location>
</feature>
<comment type="caution">
    <text evidence="9">The sequence shown here is derived from an EMBL/GenBank/DDBJ whole genome shotgun (WGS) entry which is preliminary data.</text>
</comment>
<evidence type="ECO:0000256" key="7">
    <source>
        <dbReference type="ARBA" id="ARBA00047428"/>
    </source>
</evidence>
<gene>
    <name evidence="9" type="primary">rfaE2</name>
    <name evidence="9" type="ORF">DI598_01070</name>
</gene>
<evidence type="ECO:0000313" key="9">
    <source>
        <dbReference type="EMBL" id="PZP52267.1"/>
    </source>
</evidence>
<dbReference type="NCBIfam" id="TIGR00125">
    <property type="entry name" value="cyt_tran_rel"/>
    <property type="match status" value="1"/>
</dbReference>
<sequence>MKNIKFPTSKIISHKQIGFLREIWRLQGKKVAFTNGCFDILHVGHIASLSKAAENADVLIVGINSDESTKRLKGESRPINGQKERALMLANMLIVDGVMIFEEDTPLEIINLVKPDVLVKGGDYTIDEVVGAKEVISWGGKVVINEIVPGFSTTGIVDKIQHL</sequence>
<evidence type="ECO:0000256" key="6">
    <source>
        <dbReference type="ARBA" id="ARBA00023277"/>
    </source>
</evidence>
<dbReference type="GO" id="GO:0005975">
    <property type="term" value="P:carbohydrate metabolic process"/>
    <property type="evidence" value="ECO:0007669"/>
    <property type="project" value="InterPro"/>
</dbReference>
<evidence type="ECO:0000313" key="10">
    <source>
        <dbReference type="Proteomes" id="UP000249645"/>
    </source>
</evidence>
<reference evidence="9 10" key="1">
    <citation type="submission" date="2017-11" db="EMBL/GenBank/DDBJ databases">
        <title>Infants hospitalized years apart are colonized by the same room-sourced microbial strains.</title>
        <authorList>
            <person name="Brooks B."/>
            <person name="Olm M.R."/>
            <person name="Firek B.A."/>
            <person name="Baker R."/>
            <person name="Thomas B.C."/>
            <person name="Morowitz M.J."/>
            <person name="Banfield J.F."/>
        </authorList>
    </citation>
    <scope>NUCLEOTIDE SEQUENCE [LARGE SCALE GENOMIC DNA]</scope>
    <source>
        <strain evidence="9">S2_009_000_R2_76</strain>
    </source>
</reference>
<dbReference type="GO" id="GO:0016779">
    <property type="term" value="F:nucleotidyltransferase activity"/>
    <property type="evidence" value="ECO:0007669"/>
    <property type="project" value="UniProtKB-KW"/>
</dbReference>
<dbReference type="SUPFAM" id="SSF52374">
    <property type="entry name" value="Nucleotidylyl transferase"/>
    <property type="match status" value="1"/>
</dbReference>
<dbReference type="Proteomes" id="UP000249645">
    <property type="component" value="Unassembled WGS sequence"/>
</dbReference>
<dbReference type="PANTHER" id="PTHR43793">
    <property type="entry name" value="FAD SYNTHASE"/>
    <property type="match status" value="1"/>
</dbReference>
<evidence type="ECO:0000256" key="5">
    <source>
        <dbReference type="ARBA" id="ARBA00022840"/>
    </source>
</evidence>